<gene>
    <name evidence="1" type="ORF">AAW01_06335</name>
</gene>
<keyword evidence="2" id="KW-1185">Reference proteome</keyword>
<sequence>MDEGRPDESKAKQRFLFISLMRVAGVVMVLLGLIITTDTTPLPNWLGWVLVALGVTEALLVPQALARKWSSKNRK</sequence>
<organism evidence="1 2">
    <name type="scientific">Aurantiacibacter gangjinensis</name>
    <dbReference type="NCBI Taxonomy" id="502682"/>
    <lineage>
        <taxon>Bacteria</taxon>
        <taxon>Pseudomonadati</taxon>
        <taxon>Pseudomonadota</taxon>
        <taxon>Alphaproteobacteria</taxon>
        <taxon>Sphingomonadales</taxon>
        <taxon>Erythrobacteraceae</taxon>
        <taxon>Aurantiacibacter</taxon>
    </lineage>
</organism>
<dbReference type="KEGG" id="egn:BMF35_a0270"/>
<protein>
    <submittedName>
        <fullName evidence="1">Uncharacterized protein</fullName>
    </submittedName>
</protein>
<dbReference type="EMBL" id="LBHC01000001">
    <property type="protein sequence ID" value="KLE33517.1"/>
    <property type="molecule type" value="Genomic_DNA"/>
</dbReference>
<accession>A0A0G9MS14</accession>
<evidence type="ECO:0000313" key="2">
    <source>
        <dbReference type="Proteomes" id="UP000053070"/>
    </source>
</evidence>
<dbReference type="Proteomes" id="UP000053070">
    <property type="component" value="Unassembled WGS sequence"/>
</dbReference>
<evidence type="ECO:0000313" key="1">
    <source>
        <dbReference type="EMBL" id="KLE33517.1"/>
    </source>
</evidence>
<dbReference type="RefSeq" id="WP_047006365.1">
    <property type="nucleotide sequence ID" value="NZ_CP018097.1"/>
</dbReference>
<comment type="caution">
    <text evidence="1">The sequence shown here is derived from an EMBL/GenBank/DDBJ whole genome shotgun (WGS) entry which is preliminary data.</text>
</comment>
<dbReference type="AlphaFoldDB" id="A0A0G9MS14"/>
<reference evidence="1 2" key="1">
    <citation type="submission" date="2015-04" db="EMBL/GenBank/DDBJ databases">
        <title>The draft genome sequence of Erythrobacr gangjinensis K7-2.</title>
        <authorList>
            <person name="Zhuang L."/>
            <person name="Liu Y."/>
            <person name="Shao Z."/>
        </authorList>
    </citation>
    <scope>NUCLEOTIDE SEQUENCE [LARGE SCALE GENOMIC DNA]</scope>
    <source>
        <strain evidence="1 2">K7-2</strain>
    </source>
</reference>
<dbReference type="STRING" id="502682.BMF35_a0270"/>
<proteinExistence type="predicted"/>
<name>A0A0G9MS14_9SPHN</name>
<dbReference type="PATRIC" id="fig|502682.8.peg.1294"/>
<dbReference type="OrthoDB" id="7410112at2"/>